<dbReference type="SUPFAM" id="SSF53822">
    <property type="entry name" value="Periplasmic binding protein-like I"/>
    <property type="match status" value="1"/>
</dbReference>
<dbReference type="EMBL" id="BLAF01000008">
    <property type="protein sequence ID" value="GES18726.1"/>
    <property type="molecule type" value="Genomic_DNA"/>
</dbReference>
<dbReference type="SMART" id="SM00342">
    <property type="entry name" value="HTH_ARAC"/>
    <property type="match status" value="1"/>
</dbReference>
<comment type="caution">
    <text evidence="5">The sequence shown here is derived from an EMBL/GenBank/DDBJ whole genome shotgun (WGS) entry which is preliminary data.</text>
</comment>
<dbReference type="Pfam" id="PF13377">
    <property type="entry name" value="Peripla_BP_3"/>
    <property type="match status" value="1"/>
</dbReference>
<evidence type="ECO:0000256" key="2">
    <source>
        <dbReference type="ARBA" id="ARBA00023125"/>
    </source>
</evidence>
<dbReference type="CDD" id="cd01543">
    <property type="entry name" value="PBP1_XylR"/>
    <property type="match status" value="1"/>
</dbReference>
<dbReference type="GO" id="GO:0003700">
    <property type="term" value="F:DNA-binding transcription factor activity"/>
    <property type="evidence" value="ECO:0007669"/>
    <property type="project" value="InterPro"/>
</dbReference>
<keyword evidence="3" id="KW-0804">Transcription</keyword>
<dbReference type="InterPro" id="IPR054031">
    <property type="entry name" value="XylR_PBP1"/>
</dbReference>
<dbReference type="PANTHER" id="PTHR30146">
    <property type="entry name" value="LACI-RELATED TRANSCRIPTIONAL REPRESSOR"/>
    <property type="match status" value="1"/>
</dbReference>
<dbReference type="InterPro" id="IPR046335">
    <property type="entry name" value="LacI/GalR-like_sensor"/>
</dbReference>
<accession>A0A5M3XDK0</accession>
<dbReference type="OrthoDB" id="8766450at2"/>
<feature type="domain" description="HTH araC/xylS-type" evidence="4">
    <location>
        <begin position="281"/>
        <end position="379"/>
    </location>
</feature>
<keyword evidence="2" id="KW-0238">DNA-binding</keyword>
<keyword evidence="6" id="KW-1185">Reference proteome</keyword>
<evidence type="ECO:0000313" key="5">
    <source>
        <dbReference type="EMBL" id="GES18726.1"/>
    </source>
</evidence>
<dbReference type="Proteomes" id="UP000377595">
    <property type="component" value="Unassembled WGS sequence"/>
</dbReference>
<evidence type="ECO:0000313" key="6">
    <source>
        <dbReference type="Proteomes" id="UP000377595"/>
    </source>
</evidence>
<sequence>MRSSPSRQVALIIETSNQYARGLLEGVRRFVAVRPDWSLYFAEHSRSEHDYSWLEEWEGDGVLARIENRESVGIVRRLGLPTVDLSATRLAPELPGVETDDATIASWAIDHFAERGLRNFAFCGDPRFGWSLHRGTSYRRLVLERGATPFEYAMTPSGRCSIDRSRLAQWIASLPKPVGVMACYDIAGLEVLEACKIAGVAVPDEVAVLGVDNDELIGNLSSPPLSSIEPDARGAGFLAARLLDEMMNGAVVPSEQQLLKPLRVVTRQSSDVLSVEDVLVARSLRFIRQHAHENITTDTVRWHVGLSRGALDRRLLNTIGRTTHAEITRARMARVTELLSSTDLTLQQISDRLGFTHVEYLSVAFKRHTGKTPSEYRRLAK</sequence>
<dbReference type="RefSeq" id="WP_155343848.1">
    <property type="nucleotide sequence ID" value="NZ_BAAAHM010000012.1"/>
</dbReference>
<organism evidence="5 6">
    <name type="scientific">Acrocarpospora pleiomorpha</name>
    <dbReference type="NCBI Taxonomy" id="90975"/>
    <lineage>
        <taxon>Bacteria</taxon>
        <taxon>Bacillati</taxon>
        <taxon>Actinomycetota</taxon>
        <taxon>Actinomycetes</taxon>
        <taxon>Streptosporangiales</taxon>
        <taxon>Streptosporangiaceae</taxon>
        <taxon>Acrocarpospora</taxon>
    </lineage>
</organism>
<dbReference type="Gene3D" id="1.10.10.60">
    <property type="entry name" value="Homeodomain-like"/>
    <property type="match status" value="1"/>
</dbReference>
<dbReference type="PROSITE" id="PS00041">
    <property type="entry name" value="HTH_ARAC_FAMILY_1"/>
    <property type="match status" value="1"/>
</dbReference>
<dbReference type="SUPFAM" id="SSF46689">
    <property type="entry name" value="Homeodomain-like"/>
    <property type="match status" value="1"/>
</dbReference>
<dbReference type="InterPro" id="IPR018060">
    <property type="entry name" value="HTH_AraC"/>
</dbReference>
<protein>
    <submittedName>
        <fullName evidence="5">XylR family transcriptional regulator</fullName>
    </submittedName>
</protein>
<name>A0A5M3XDK0_9ACTN</name>
<dbReference type="PANTHER" id="PTHR30146:SF24">
    <property type="entry name" value="XYLOSE OPERON REGULATORY PROTEIN"/>
    <property type="match status" value="1"/>
</dbReference>
<dbReference type="InterPro" id="IPR009057">
    <property type="entry name" value="Homeodomain-like_sf"/>
</dbReference>
<keyword evidence="1" id="KW-0805">Transcription regulation</keyword>
<evidence type="ECO:0000259" key="4">
    <source>
        <dbReference type="PROSITE" id="PS01124"/>
    </source>
</evidence>
<dbReference type="InterPro" id="IPR028082">
    <property type="entry name" value="Peripla_BP_I"/>
</dbReference>
<dbReference type="InterPro" id="IPR018062">
    <property type="entry name" value="HTH_AraC-typ_CS"/>
</dbReference>
<dbReference type="AlphaFoldDB" id="A0A5M3XDK0"/>
<dbReference type="Gene3D" id="3.40.50.2300">
    <property type="match status" value="2"/>
</dbReference>
<gene>
    <name evidence="5" type="primary">xylR</name>
    <name evidence="5" type="ORF">Aple_016210</name>
</gene>
<dbReference type="Pfam" id="PF12833">
    <property type="entry name" value="HTH_18"/>
    <property type="match status" value="1"/>
</dbReference>
<evidence type="ECO:0000256" key="3">
    <source>
        <dbReference type="ARBA" id="ARBA00023163"/>
    </source>
</evidence>
<reference evidence="5 6" key="1">
    <citation type="submission" date="2019-10" db="EMBL/GenBank/DDBJ databases">
        <title>Whole genome shotgun sequence of Acrocarpospora pleiomorpha NBRC 16267.</title>
        <authorList>
            <person name="Ichikawa N."/>
            <person name="Kimura A."/>
            <person name="Kitahashi Y."/>
            <person name="Komaki H."/>
            <person name="Oguchi A."/>
        </authorList>
    </citation>
    <scope>NUCLEOTIDE SEQUENCE [LARGE SCALE GENOMIC DNA]</scope>
    <source>
        <strain evidence="5 6">NBRC 16267</strain>
    </source>
</reference>
<proteinExistence type="predicted"/>
<dbReference type="Pfam" id="PF22177">
    <property type="entry name" value="PBP1_XylR"/>
    <property type="match status" value="1"/>
</dbReference>
<dbReference type="PROSITE" id="PS01124">
    <property type="entry name" value="HTH_ARAC_FAMILY_2"/>
    <property type="match status" value="1"/>
</dbReference>
<evidence type="ECO:0000256" key="1">
    <source>
        <dbReference type="ARBA" id="ARBA00023015"/>
    </source>
</evidence>
<dbReference type="GO" id="GO:0000976">
    <property type="term" value="F:transcription cis-regulatory region binding"/>
    <property type="evidence" value="ECO:0007669"/>
    <property type="project" value="TreeGrafter"/>
</dbReference>